<evidence type="ECO:0000259" key="6">
    <source>
        <dbReference type="Pfam" id="PF02826"/>
    </source>
</evidence>
<dbReference type="SUPFAM" id="SSF52283">
    <property type="entry name" value="Formate/glycerate dehydrogenase catalytic domain-like"/>
    <property type="match status" value="1"/>
</dbReference>
<comment type="caution">
    <text evidence="7">The sequence shown here is derived from an EMBL/GenBank/DDBJ whole genome shotgun (WGS) entry which is preliminary data.</text>
</comment>
<dbReference type="Proteomes" id="UP000568664">
    <property type="component" value="Unassembled WGS sequence"/>
</dbReference>
<dbReference type="EMBL" id="JABBXH010000006">
    <property type="protein sequence ID" value="NMP33162.1"/>
    <property type="molecule type" value="Genomic_DNA"/>
</dbReference>
<dbReference type="Pfam" id="PF00389">
    <property type="entry name" value="2-Hacid_dh"/>
    <property type="match status" value="1"/>
</dbReference>
<dbReference type="PANTHER" id="PTHR43026:SF1">
    <property type="entry name" value="2-HYDROXYACID DEHYDROGENASE HOMOLOG 1-RELATED"/>
    <property type="match status" value="1"/>
</dbReference>
<feature type="domain" description="D-isomer specific 2-hydroxyacid dehydrogenase catalytic" evidence="5">
    <location>
        <begin position="6"/>
        <end position="325"/>
    </location>
</feature>
<evidence type="ECO:0000256" key="4">
    <source>
        <dbReference type="RuleBase" id="RU003719"/>
    </source>
</evidence>
<dbReference type="PROSITE" id="PS00671">
    <property type="entry name" value="D_2_HYDROXYACID_DH_3"/>
    <property type="match status" value="1"/>
</dbReference>
<keyword evidence="2 4" id="KW-0560">Oxidoreductase</keyword>
<comment type="similarity">
    <text evidence="1 4">Belongs to the D-isomer specific 2-hydroxyacid dehydrogenase family.</text>
</comment>
<keyword evidence="8" id="KW-1185">Reference proteome</keyword>
<organism evidence="7 8">
    <name type="scientific">Thalassotalea algicola</name>
    <dbReference type="NCBI Taxonomy" id="2716224"/>
    <lineage>
        <taxon>Bacteria</taxon>
        <taxon>Pseudomonadati</taxon>
        <taxon>Pseudomonadota</taxon>
        <taxon>Gammaproteobacteria</taxon>
        <taxon>Alteromonadales</taxon>
        <taxon>Colwelliaceae</taxon>
        <taxon>Thalassotalea</taxon>
    </lineage>
</organism>
<evidence type="ECO:0000259" key="5">
    <source>
        <dbReference type="Pfam" id="PF00389"/>
    </source>
</evidence>
<dbReference type="CDD" id="cd12183">
    <property type="entry name" value="LDH_like_2"/>
    <property type="match status" value="1"/>
</dbReference>
<evidence type="ECO:0000313" key="8">
    <source>
        <dbReference type="Proteomes" id="UP000568664"/>
    </source>
</evidence>
<dbReference type="PANTHER" id="PTHR43026">
    <property type="entry name" value="2-HYDROXYACID DEHYDROGENASE HOMOLOG 1-RELATED"/>
    <property type="match status" value="1"/>
</dbReference>
<dbReference type="SUPFAM" id="SSF51735">
    <property type="entry name" value="NAD(P)-binding Rossmann-fold domains"/>
    <property type="match status" value="1"/>
</dbReference>
<dbReference type="GO" id="GO:0051287">
    <property type="term" value="F:NAD binding"/>
    <property type="evidence" value="ECO:0007669"/>
    <property type="project" value="InterPro"/>
</dbReference>
<evidence type="ECO:0000313" key="7">
    <source>
        <dbReference type="EMBL" id="NMP33162.1"/>
    </source>
</evidence>
<name>A0A7Y0LFF7_9GAMM</name>
<evidence type="ECO:0000256" key="1">
    <source>
        <dbReference type="ARBA" id="ARBA00005854"/>
    </source>
</evidence>
<sequence>MFKVAVFSSKKYDQVFINRFNQNTDLVFEFFESKLSAETVELAHNFDAICIFVNDEANTQVLHKLTELGIKTIALRCAGFNNVDIECAQSLGMKICRVPEYSPEAVAEHTVGLMLTLSRKFHKAYNRIREDNFSLDGLMGFNLNKKTVGIIGAGHIGLATLKILKGFGCKLIANDPYPNPEAVNLGVNFVELEQLFSKSDIISLHCPLNSETRHIINEQSLNYMKPNAMLINTSRGGLIDSHSVVTALKRKKLGYLGIDVYELESNLFFEDLSGEIIQDDIFARLSTFPNVLITGHQGFFTEEAISTIANTTINSLSILLNGKVLEEHFLLY</sequence>
<dbReference type="InterPro" id="IPR029753">
    <property type="entry name" value="D-isomer_DH_CS"/>
</dbReference>
<gene>
    <name evidence="7" type="ORF">HII17_16505</name>
</gene>
<dbReference type="InterPro" id="IPR058205">
    <property type="entry name" value="D-LDH-like"/>
</dbReference>
<keyword evidence="3" id="KW-0520">NAD</keyword>
<dbReference type="Pfam" id="PF02826">
    <property type="entry name" value="2-Hacid_dh_C"/>
    <property type="match status" value="1"/>
</dbReference>
<dbReference type="GO" id="GO:0008720">
    <property type="term" value="F:D-lactate dehydrogenase (NAD+) activity"/>
    <property type="evidence" value="ECO:0007669"/>
    <property type="project" value="TreeGrafter"/>
</dbReference>
<dbReference type="InterPro" id="IPR006139">
    <property type="entry name" value="D-isomer_2_OHA_DH_cat_dom"/>
</dbReference>
<dbReference type="AlphaFoldDB" id="A0A7Y0LFF7"/>
<evidence type="ECO:0000256" key="3">
    <source>
        <dbReference type="ARBA" id="ARBA00023027"/>
    </source>
</evidence>
<dbReference type="Gene3D" id="3.40.50.720">
    <property type="entry name" value="NAD(P)-binding Rossmann-like Domain"/>
    <property type="match status" value="2"/>
</dbReference>
<reference evidence="7 8" key="1">
    <citation type="submission" date="2020-04" db="EMBL/GenBank/DDBJ databases">
        <title>Thalassotalea sp. M1531, isolated from the surface of marine red alga.</title>
        <authorList>
            <person name="Pang L."/>
            <person name="Lu D.-C."/>
        </authorList>
    </citation>
    <scope>NUCLEOTIDE SEQUENCE [LARGE SCALE GENOMIC DNA]</scope>
    <source>
        <strain evidence="7 8">M1531</strain>
    </source>
</reference>
<dbReference type="InterPro" id="IPR036291">
    <property type="entry name" value="NAD(P)-bd_dom_sf"/>
</dbReference>
<evidence type="ECO:0000256" key="2">
    <source>
        <dbReference type="ARBA" id="ARBA00023002"/>
    </source>
</evidence>
<accession>A0A7Y0LFF7</accession>
<dbReference type="RefSeq" id="WP_169076470.1">
    <property type="nucleotide sequence ID" value="NZ_JABBXH010000006.1"/>
</dbReference>
<feature type="domain" description="D-isomer specific 2-hydroxyacid dehydrogenase NAD-binding" evidence="6">
    <location>
        <begin position="111"/>
        <end position="298"/>
    </location>
</feature>
<protein>
    <submittedName>
        <fullName evidence="7">2-hydroxyacid dehydrogenase</fullName>
    </submittedName>
</protein>
<proteinExistence type="inferred from homology"/>
<dbReference type="PROSITE" id="PS00670">
    <property type="entry name" value="D_2_HYDROXYACID_DH_2"/>
    <property type="match status" value="1"/>
</dbReference>
<dbReference type="InterPro" id="IPR006140">
    <property type="entry name" value="D-isomer_DH_NAD-bd"/>
</dbReference>